<dbReference type="PANTHER" id="PTHR30580:SF1">
    <property type="entry name" value="COMF OPERON PROTEIN 1"/>
    <property type="match status" value="1"/>
</dbReference>
<dbReference type="GO" id="GO:0005524">
    <property type="term" value="F:ATP binding"/>
    <property type="evidence" value="ECO:0007669"/>
    <property type="project" value="UniProtKB-KW"/>
</dbReference>
<keyword evidence="1" id="KW-0547">Nucleotide-binding</keyword>
<dbReference type="SMART" id="SM00490">
    <property type="entry name" value="HELICc"/>
    <property type="match status" value="1"/>
</dbReference>
<dbReference type="STRING" id="1123500.GCA_000420365_01357"/>
<keyword evidence="3" id="KW-0238">DNA-binding</keyword>
<dbReference type="GO" id="GO:0006270">
    <property type="term" value="P:DNA replication initiation"/>
    <property type="evidence" value="ECO:0007669"/>
    <property type="project" value="TreeGrafter"/>
</dbReference>
<dbReference type="GO" id="GO:0006302">
    <property type="term" value="P:double-strand break repair"/>
    <property type="evidence" value="ECO:0007669"/>
    <property type="project" value="TreeGrafter"/>
</dbReference>
<dbReference type="SUPFAM" id="SSF52540">
    <property type="entry name" value="P-loop containing nucleoside triphosphate hydrolases"/>
    <property type="match status" value="1"/>
</dbReference>
<keyword evidence="6" id="KW-0347">Helicase</keyword>
<protein>
    <submittedName>
        <fullName evidence="6">Putative ATP-dependent DNA helicase translocase (Putative)</fullName>
    </submittedName>
</protein>
<dbReference type="InterPro" id="IPR014001">
    <property type="entry name" value="Helicase_ATP-bd"/>
</dbReference>
<dbReference type="PROSITE" id="PS51192">
    <property type="entry name" value="HELICASE_ATP_BIND_1"/>
    <property type="match status" value="1"/>
</dbReference>
<sequence>MLYPTIVWAVEQHYRIGIVAPRIDVVEELGWRIERDFLIEQIRLHGQTTESYGYTQIVISTVQQLLRFYQAFDLLIVDEFDAYPLVDNPVLLYAIQRAVKVTGSLVYLTATLPKRLAPGIQLLTLNKRFHGGKLPLLEVQFCWNWRRYLPSHLKRQLQILDAKQQVLIFVPRVNDLDPLAEKLRAYSKGRVETIHAQAKNRQAVIKAFKTGDIQLLVTTSLLERGVTFPKIDVAIMGAEEALYTKAMLIQIAGRCGRSVGRKDGHVWTYIQTQTIKIKQVNRELRTLNEEE</sequence>
<dbReference type="InterPro" id="IPR001650">
    <property type="entry name" value="Helicase_C-like"/>
</dbReference>
<organism evidence="6 7">
    <name type="scientific">Weissella halotolerans DSM 20190</name>
    <dbReference type="NCBI Taxonomy" id="1123500"/>
    <lineage>
        <taxon>Bacteria</taxon>
        <taxon>Bacillati</taxon>
        <taxon>Bacillota</taxon>
        <taxon>Bacilli</taxon>
        <taxon>Lactobacillales</taxon>
        <taxon>Lactobacillaceae</taxon>
        <taxon>Weissella</taxon>
    </lineage>
</organism>
<keyword evidence="6" id="KW-0378">Hydrolase</keyword>
<dbReference type="FunCoup" id="A0A0R2G1B4">
    <property type="interactions" value="7"/>
</dbReference>
<dbReference type="AlphaFoldDB" id="A0A0R2G1B4"/>
<keyword evidence="2" id="KW-0067">ATP-binding</keyword>
<accession>A0A0R2G1B4</accession>
<evidence type="ECO:0000313" key="6">
    <source>
        <dbReference type="EMBL" id="KRN30772.1"/>
    </source>
</evidence>
<evidence type="ECO:0000259" key="4">
    <source>
        <dbReference type="PROSITE" id="PS51192"/>
    </source>
</evidence>
<feature type="domain" description="Helicase ATP-binding" evidence="4">
    <location>
        <begin position="1"/>
        <end position="130"/>
    </location>
</feature>
<dbReference type="InParanoid" id="A0A0R2G1B4"/>
<dbReference type="Pfam" id="PF00271">
    <property type="entry name" value="Helicase_C"/>
    <property type="match status" value="1"/>
</dbReference>
<dbReference type="PROSITE" id="PS51194">
    <property type="entry name" value="HELICASE_CTER"/>
    <property type="match status" value="1"/>
</dbReference>
<dbReference type="GO" id="GO:0043138">
    <property type="term" value="F:3'-5' DNA helicase activity"/>
    <property type="evidence" value="ECO:0007669"/>
    <property type="project" value="TreeGrafter"/>
</dbReference>
<dbReference type="InterPro" id="IPR027417">
    <property type="entry name" value="P-loop_NTPase"/>
</dbReference>
<dbReference type="Proteomes" id="UP000051296">
    <property type="component" value="Unassembled WGS sequence"/>
</dbReference>
<comment type="caution">
    <text evidence="6">The sequence shown here is derived from an EMBL/GenBank/DDBJ whole genome shotgun (WGS) entry which is preliminary data.</text>
</comment>
<dbReference type="Gene3D" id="3.40.50.300">
    <property type="entry name" value="P-loop containing nucleotide triphosphate hydrolases"/>
    <property type="match status" value="2"/>
</dbReference>
<evidence type="ECO:0000256" key="2">
    <source>
        <dbReference type="ARBA" id="ARBA00022840"/>
    </source>
</evidence>
<reference evidence="6 7" key="1">
    <citation type="journal article" date="2015" name="Genome Announc.">
        <title>Expanding the biotechnology potential of lactobacilli through comparative genomics of 213 strains and associated genera.</title>
        <authorList>
            <person name="Sun Z."/>
            <person name="Harris H.M."/>
            <person name="McCann A."/>
            <person name="Guo C."/>
            <person name="Argimon S."/>
            <person name="Zhang W."/>
            <person name="Yang X."/>
            <person name="Jeffery I.B."/>
            <person name="Cooney J.C."/>
            <person name="Kagawa T.F."/>
            <person name="Liu W."/>
            <person name="Song Y."/>
            <person name="Salvetti E."/>
            <person name="Wrobel A."/>
            <person name="Rasinkangas P."/>
            <person name="Parkhill J."/>
            <person name="Rea M.C."/>
            <person name="O'Sullivan O."/>
            <person name="Ritari J."/>
            <person name="Douillard F.P."/>
            <person name="Paul Ross R."/>
            <person name="Yang R."/>
            <person name="Briner A.E."/>
            <person name="Felis G.E."/>
            <person name="de Vos W.M."/>
            <person name="Barrangou R."/>
            <person name="Klaenhammer T.R."/>
            <person name="Caufield P.W."/>
            <person name="Cui Y."/>
            <person name="Zhang H."/>
            <person name="O'Toole P.W."/>
        </authorList>
    </citation>
    <scope>NUCLEOTIDE SEQUENCE [LARGE SCALE GENOMIC DNA]</scope>
    <source>
        <strain evidence="6 7">DSM 20190</strain>
    </source>
</reference>
<keyword evidence="7" id="KW-1185">Reference proteome</keyword>
<name>A0A0R2G1B4_9LACO</name>
<gene>
    <name evidence="6" type="ORF">IV68_GL001198</name>
</gene>
<evidence type="ECO:0000313" key="7">
    <source>
        <dbReference type="Proteomes" id="UP000051296"/>
    </source>
</evidence>
<dbReference type="PANTHER" id="PTHR30580">
    <property type="entry name" value="PRIMOSOMAL PROTEIN N"/>
    <property type="match status" value="1"/>
</dbReference>
<dbReference type="eggNOG" id="COG4098">
    <property type="taxonomic scope" value="Bacteria"/>
</dbReference>
<evidence type="ECO:0000256" key="3">
    <source>
        <dbReference type="ARBA" id="ARBA00023125"/>
    </source>
</evidence>
<dbReference type="GO" id="GO:0003677">
    <property type="term" value="F:DNA binding"/>
    <property type="evidence" value="ECO:0007669"/>
    <property type="project" value="UniProtKB-KW"/>
</dbReference>
<proteinExistence type="predicted"/>
<feature type="domain" description="Helicase C-terminal" evidence="5">
    <location>
        <begin position="152"/>
        <end position="291"/>
    </location>
</feature>
<evidence type="ECO:0000256" key="1">
    <source>
        <dbReference type="ARBA" id="ARBA00022741"/>
    </source>
</evidence>
<evidence type="ECO:0000259" key="5">
    <source>
        <dbReference type="PROSITE" id="PS51194"/>
    </source>
</evidence>
<dbReference type="EMBL" id="JQAX01000005">
    <property type="protein sequence ID" value="KRN30772.1"/>
    <property type="molecule type" value="Genomic_DNA"/>
</dbReference>
<dbReference type="PATRIC" id="fig|1123500.6.peg.1197"/>
<dbReference type="GO" id="GO:0006310">
    <property type="term" value="P:DNA recombination"/>
    <property type="evidence" value="ECO:0007669"/>
    <property type="project" value="TreeGrafter"/>
</dbReference>